<proteinExistence type="predicted"/>
<dbReference type="RefSeq" id="WP_154453674.1">
    <property type="nucleotide sequence ID" value="NZ_CP044328.1"/>
</dbReference>
<name>A0ABX6EKY1_9HYPH</name>
<dbReference type="Proteomes" id="UP000424673">
    <property type="component" value="Chromosome"/>
</dbReference>
<keyword evidence="3" id="KW-1185">Reference proteome</keyword>
<accession>A0ABX6EKY1</accession>
<protein>
    <submittedName>
        <fullName evidence="2">Uncharacterized protein</fullName>
    </submittedName>
</protein>
<evidence type="ECO:0000313" key="2">
    <source>
        <dbReference type="EMBL" id="QGM95457.1"/>
    </source>
</evidence>
<evidence type="ECO:0000256" key="1">
    <source>
        <dbReference type="SAM" id="MobiDB-lite"/>
    </source>
</evidence>
<organism evidence="2 3">
    <name type="scientific">Methylocystis rosea</name>
    <dbReference type="NCBI Taxonomy" id="173366"/>
    <lineage>
        <taxon>Bacteria</taxon>
        <taxon>Pseudomonadati</taxon>
        <taxon>Pseudomonadota</taxon>
        <taxon>Alphaproteobacteria</taxon>
        <taxon>Hyphomicrobiales</taxon>
        <taxon>Methylocystaceae</taxon>
        <taxon>Methylocystis</taxon>
    </lineage>
</organism>
<dbReference type="EMBL" id="CP044328">
    <property type="protein sequence ID" value="QGM95457.1"/>
    <property type="molecule type" value="Genomic_DNA"/>
</dbReference>
<sequence>MLQPLWRFSFSPRGPFTSVWRYFMLDLAYVTLLDFLSRSPPLRVGRDEPCEPRFVPIVGEGKDSREEAAPPEIAGDRPEKSSRA</sequence>
<gene>
    <name evidence="2" type="ORF">F7D13_16215</name>
</gene>
<evidence type="ECO:0000313" key="3">
    <source>
        <dbReference type="Proteomes" id="UP000424673"/>
    </source>
</evidence>
<reference evidence="2 3" key="2">
    <citation type="journal article" date="2021" name="AMB Express">
        <title>Isolation and characterisation of Methylocystis spp. for poly-3-hydroxybutyrate production using waste methane feedstocks.</title>
        <authorList>
            <person name="Rumah B.L."/>
            <person name="Stead C.E."/>
            <person name="Claxton Stevens B.H."/>
            <person name="Minton N.P."/>
            <person name="Grosse-Honebrink A."/>
            <person name="Zhang Y."/>
        </authorList>
    </citation>
    <scope>NUCLEOTIDE SEQUENCE [LARGE SCALE GENOMIC DNA]</scope>
    <source>
        <strain evidence="2 3">BRCS1</strain>
    </source>
</reference>
<feature type="compositionally biased region" description="Basic and acidic residues" evidence="1">
    <location>
        <begin position="60"/>
        <end position="84"/>
    </location>
</feature>
<feature type="region of interest" description="Disordered" evidence="1">
    <location>
        <begin position="46"/>
        <end position="84"/>
    </location>
</feature>
<reference evidence="3" key="1">
    <citation type="submission" date="2019-09" db="EMBL/GenBank/DDBJ databases">
        <title>Isolation and complete genome sequencing of Methylocystis species.</title>
        <authorList>
            <person name="Rumah B.L."/>
            <person name="Stead C.E."/>
            <person name="Stevens B.C."/>
            <person name="Minton N.P."/>
            <person name="Grosse-Honebrink A."/>
            <person name="Zhang Y."/>
        </authorList>
    </citation>
    <scope>NUCLEOTIDE SEQUENCE [LARGE SCALE GENOMIC DNA]</scope>
    <source>
        <strain evidence="3">BRCS1</strain>
    </source>
</reference>